<dbReference type="PANTHER" id="PTHR43777:SF1">
    <property type="entry name" value="MOLYBDENUM COFACTOR CYTIDYLYLTRANSFERASE"/>
    <property type="match status" value="1"/>
</dbReference>
<gene>
    <name evidence="2" type="ORF">GCM10009690_11560</name>
</gene>
<comment type="caution">
    <text evidence="2">The sequence shown here is derived from an EMBL/GenBank/DDBJ whole genome shotgun (WGS) entry which is preliminary data.</text>
</comment>
<reference evidence="3" key="1">
    <citation type="journal article" date="2019" name="Int. J. Syst. Evol. Microbiol.">
        <title>The Global Catalogue of Microorganisms (GCM) 10K type strain sequencing project: providing services to taxonomists for standard genome sequencing and annotation.</title>
        <authorList>
            <consortium name="The Broad Institute Genomics Platform"/>
            <consortium name="The Broad Institute Genome Sequencing Center for Infectious Disease"/>
            <person name="Wu L."/>
            <person name="Ma J."/>
        </authorList>
    </citation>
    <scope>NUCLEOTIDE SEQUENCE [LARGE SCALE GENOMIC DNA]</scope>
    <source>
        <strain evidence="3">JCM 13318</strain>
    </source>
</reference>
<dbReference type="Pfam" id="PF12804">
    <property type="entry name" value="NTP_transf_3"/>
    <property type="match status" value="1"/>
</dbReference>
<dbReference type="Proteomes" id="UP001500177">
    <property type="component" value="Unassembled WGS sequence"/>
</dbReference>
<keyword evidence="3" id="KW-1185">Reference proteome</keyword>
<evidence type="ECO:0000313" key="2">
    <source>
        <dbReference type="EMBL" id="GAA1510337.1"/>
    </source>
</evidence>
<dbReference type="InterPro" id="IPR025877">
    <property type="entry name" value="MobA-like_NTP_Trfase"/>
</dbReference>
<dbReference type="SUPFAM" id="SSF53448">
    <property type="entry name" value="Nucleotide-diphospho-sugar transferases"/>
    <property type="match status" value="1"/>
</dbReference>
<proteinExistence type="predicted"/>
<organism evidence="2 3">
    <name type="scientific">Brevibacterium permense</name>
    <dbReference type="NCBI Taxonomy" id="234834"/>
    <lineage>
        <taxon>Bacteria</taxon>
        <taxon>Bacillati</taxon>
        <taxon>Actinomycetota</taxon>
        <taxon>Actinomycetes</taxon>
        <taxon>Micrococcales</taxon>
        <taxon>Brevibacteriaceae</taxon>
        <taxon>Brevibacterium</taxon>
    </lineage>
</organism>
<dbReference type="PANTHER" id="PTHR43777">
    <property type="entry name" value="MOLYBDENUM COFACTOR CYTIDYLYLTRANSFERASE"/>
    <property type="match status" value="1"/>
</dbReference>
<feature type="domain" description="MobA-like NTP transferase" evidence="1">
    <location>
        <begin position="1"/>
        <end position="148"/>
    </location>
</feature>
<accession>A0ABP4KTZ1</accession>
<evidence type="ECO:0000259" key="1">
    <source>
        <dbReference type="Pfam" id="PF12804"/>
    </source>
</evidence>
<protein>
    <submittedName>
        <fullName evidence="2">Nucleotidyltransferase family protein</fullName>
    </submittedName>
</protein>
<sequence length="192" mass="20164">MGTPKVLRRVNDGTSLLSHHLRALAAVDPAEILVVLGAGAHQAQSLIPEGVKTILNLDHAMAMGRSLQTGLRAVDPHSNVAVVTLVDLTDTPAEIYPRLIENATDGVLARCTWGSVPGHPVMFGRNWISRAIDACGGDSGAKRLFREASDSVTLIEGGDLLTPGANGPFDVDTPAQAAARGINLPERNDGRP</sequence>
<name>A0ABP4KTZ1_9MICO</name>
<dbReference type="Gene3D" id="3.90.550.10">
    <property type="entry name" value="Spore Coat Polysaccharide Biosynthesis Protein SpsA, Chain A"/>
    <property type="match status" value="1"/>
</dbReference>
<dbReference type="EMBL" id="BAAALX010000004">
    <property type="protein sequence ID" value="GAA1510337.1"/>
    <property type="molecule type" value="Genomic_DNA"/>
</dbReference>
<dbReference type="InterPro" id="IPR029044">
    <property type="entry name" value="Nucleotide-diphossugar_trans"/>
</dbReference>
<evidence type="ECO:0000313" key="3">
    <source>
        <dbReference type="Proteomes" id="UP001500177"/>
    </source>
</evidence>